<comment type="similarity">
    <text evidence="1">Belongs to the class-IV pyridoxal-phosphate-dependent aminotransferase family.</text>
</comment>
<evidence type="ECO:0000256" key="1">
    <source>
        <dbReference type="ARBA" id="ARBA00009320"/>
    </source>
</evidence>
<dbReference type="PANTHER" id="PTHR42743">
    <property type="entry name" value="AMINO-ACID AMINOTRANSFERASE"/>
    <property type="match status" value="1"/>
</dbReference>
<gene>
    <name evidence="2" type="ORF">UFOPK3554_01094</name>
</gene>
<name>A0A6J7XWY8_9ZZZZ</name>
<dbReference type="InterPro" id="IPR036038">
    <property type="entry name" value="Aminotransferase-like"/>
</dbReference>
<dbReference type="GO" id="GO:0003824">
    <property type="term" value="F:catalytic activity"/>
    <property type="evidence" value="ECO:0007669"/>
    <property type="project" value="InterPro"/>
</dbReference>
<protein>
    <submittedName>
        <fullName evidence="2">Unannotated protein</fullName>
    </submittedName>
</protein>
<dbReference type="Gene3D" id="3.20.10.10">
    <property type="entry name" value="D-amino Acid Aminotransferase, subunit A, domain 2"/>
    <property type="match status" value="1"/>
</dbReference>
<dbReference type="InterPro" id="IPR043132">
    <property type="entry name" value="BCAT-like_C"/>
</dbReference>
<dbReference type="InterPro" id="IPR050571">
    <property type="entry name" value="Class-IV_PLP-Dep_Aminotrnsfr"/>
</dbReference>
<reference evidence="2" key="1">
    <citation type="submission" date="2020-05" db="EMBL/GenBank/DDBJ databases">
        <authorList>
            <person name="Chiriac C."/>
            <person name="Salcher M."/>
            <person name="Ghai R."/>
            <person name="Kavagutti S V."/>
        </authorList>
    </citation>
    <scope>NUCLEOTIDE SEQUENCE</scope>
</reference>
<dbReference type="Gene3D" id="3.30.470.10">
    <property type="match status" value="1"/>
</dbReference>
<dbReference type="GO" id="GO:0046394">
    <property type="term" value="P:carboxylic acid biosynthetic process"/>
    <property type="evidence" value="ECO:0007669"/>
    <property type="project" value="UniProtKB-ARBA"/>
</dbReference>
<dbReference type="InterPro" id="IPR043131">
    <property type="entry name" value="BCAT-like_N"/>
</dbReference>
<dbReference type="PANTHER" id="PTHR42743:SF11">
    <property type="entry name" value="AMINODEOXYCHORISMATE LYASE"/>
    <property type="match status" value="1"/>
</dbReference>
<organism evidence="2">
    <name type="scientific">freshwater metagenome</name>
    <dbReference type="NCBI Taxonomy" id="449393"/>
    <lineage>
        <taxon>unclassified sequences</taxon>
        <taxon>metagenomes</taxon>
        <taxon>ecological metagenomes</taxon>
    </lineage>
</organism>
<proteinExistence type="inferred from homology"/>
<dbReference type="AlphaFoldDB" id="A0A6J7XWY8"/>
<evidence type="ECO:0000313" key="2">
    <source>
        <dbReference type="EMBL" id="CAB5240855.1"/>
    </source>
</evidence>
<dbReference type="InterPro" id="IPR001544">
    <property type="entry name" value="Aminotrans_IV"/>
</dbReference>
<dbReference type="SUPFAM" id="SSF56752">
    <property type="entry name" value="D-aminoacid aminotransferase-like PLP-dependent enzymes"/>
    <property type="match status" value="1"/>
</dbReference>
<sequence length="255" mass="28126">MKIWFNNKLMNPSADVLTTAGWPRGSGIFETIKTVEGRPQALSRHMRRATTSAQRLGVPMPTEDLIRSAIEAVIDANPFISGRLRLSFSEDGNFVATHESYHEENSTISLGKYIEPINIDGIPIKTFPYTHRLEILRKANLQGFGEAVICNSKGQVTEGAVSNLIFEIQDQWVTPPIAHGVLPGVMRALVVEYLDVKVDTIVENDLHRTTGAVVISSLKIARAVHEIDGIALPETTRAEQLCLEIREMARATSLG</sequence>
<accession>A0A6J7XWY8</accession>
<dbReference type="Pfam" id="PF01063">
    <property type="entry name" value="Aminotran_4"/>
    <property type="match status" value="1"/>
</dbReference>
<dbReference type="EMBL" id="CAFBSG010000019">
    <property type="protein sequence ID" value="CAB5240855.1"/>
    <property type="molecule type" value="Genomic_DNA"/>
</dbReference>